<comment type="caution">
    <text evidence="1">The sequence shown here is derived from an EMBL/GenBank/DDBJ whole genome shotgun (WGS) entry which is preliminary data.</text>
</comment>
<keyword evidence="2" id="KW-1185">Reference proteome</keyword>
<protein>
    <submittedName>
        <fullName evidence="1">Uncharacterized protein</fullName>
    </submittedName>
</protein>
<organism evidence="1 2">
    <name type="scientific">Eschrichtius robustus</name>
    <name type="common">California gray whale</name>
    <name type="synonym">Eschrichtius gibbosus</name>
    <dbReference type="NCBI Taxonomy" id="9764"/>
    <lineage>
        <taxon>Eukaryota</taxon>
        <taxon>Metazoa</taxon>
        <taxon>Chordata</taxon>
        <taxon>Craniata</taxon>
        <taxon>Vertebrata</taxon>
        <taxon>Euteleostomi</taxon>
        <taxon>Mammalia</taxon>
        <taxon>Eutheria</taxon>
        <taxon>Laurasiatheria</taxon>
        <taxon>Artiodactyla</taxon>
        <taxon>Whippomorpha</taxon>
        <taxon>Cetacea</taxon>
        <taxon>Mysticeti</taxon>
        <taxon>Eschrichtiidae</taxon>
        <taxon>Eschrichtius</taxon>
    </lineage>
</organism>
<proteinExistence type="predicted"/>
<sequence length="67" mass="7473">MRTLQAQLSPRAVPATVLPGANGADHEGELTVHVDRLWRIRTGCCRVTRLDLENYTSQKQPGVDAFR</sequence>
<evidence type="ECO:0000313" key="1">
    <source>
        <dbReference type="EMBL" id="KAJ8779851.1"/>
    </source>
</evidence>
<accession>A0AB34GJT4</accession>
<evidence type="ECO:0000313" key="2">
    <source>
        <dbReference type="Proteomes" id="UP001159641"/>
    </source>
</evidence>
<dbReference type="AlphaFoldDB" id="A0AB34GJT4"/>
<name>A0AB34GJT4_ESCRO</name>
<reference evidence="1 2" key="1">
    <citation type="submission" date="2022-11" db="EMBL/GenBank/DDBJ databases">
        <title>Whole genome sequence of Eschrichtius robustus ER-17-0199.</title>
        <authorList>
            <person name="Bruniche-Olsen A."/>
            <person name="Black A.N."/>
            <person name="Fields C.J."/>
            <person name="Walden K."/>
            <person name="Dewoody J.A."/>
        </authorList>
    </citation>
    <scope>NUCLEOTIDE SEQUENCE [LARGE SCALE GENOMIC DNA]</scope>
    <source>
        <strain evidence="1">ER-17-0199</strain>
        <tissue evidence="1">Blubber</tissue>
    </source>
</reference>
<dbReference type="Proteomes" id="UP001159641">
    <property type="component" value="Unassembled WGS sequence"/>
</dbReference>
<gene>
    <name evidence="1" type="ORF">J1605_012141</name>
</gene>
<dbReference type="EMBL" id="JAIQCJ010002203">
    <property type="protein sequence ID" value="KAJ8779851.1"/>
    <property type="molecule type" value="Genomic_DNA"/>
</dbReference>